<feature type="transmembrane region" description="Helical" evidence="1">
    <location>
        <begin position="232"/>
        <end position="252"/>
    </location>
</feature>
<accession>A0A7Z8NPG4</accession>
<name>A0A7Z8NPG4_9CELL</name>
<keyword evidence="1" id="KW-1133">Transmembrane helix</keyword>
<evidence type="ECO:0000256" key="1">
    <source>
        <dbReference type="SAM" id="Phobius"/>
    </source>
</evidence>
<dbReference type="EMBL" id="SZYE01000062">
    <property type="protein sequence ID" value="TKR23765.1"/>
    <property type="molecule type" value="Genomic_DNA"/>
</dbReference>
<feature type="transmembrane region" description="Helical" evidence="1">
    <location>
        <begin position="452"/>
        <end position="470"/>
    </location>
</feature>
<gene>
    <name evidence="2" type="ORF">FA014_09540</name>
</gene>
<feature type="transmembrane region" description="Helical" evidence="1">
    <location>
        <begin position="284"/>
        <end position="302"/>
    </location>
</feature>
<feature type="transmembrane region" description="Helical" evidence="1">
    <location>
        <begin position="12"/>
        <end position="33"/>
    </location>
</feature>
<feature type="transmembrane region" description="Helical" evidence="1">
    <location>
        <begin position="203"/>
        <end position="225"/>
    </location>
</feature>
<sequence>MTSSLGEAATVLAVAVVATGYLLVVGAPLRLVLERVARPVRGLGPTLGLGLAATAVVVTPSYVLAGDAVLPVLPLAGAALVVLAVLALLEARPSRGRRRLGRMGAWRALLPTRWDAVALAATVVVLAPLLAHGLVYWTALANDFPNYAASADVWIADSGHGAAPFLDTHPDPFGAFQVNRAGYEKPMVTAMLVAVSVVTRTPAAALLAPMVAVSFFALVATLLPLVARTLRIGTATATLVVLVPTFSILPMSRVFDAQLGQTVAVALVAVLLAVLVAPPRGPGAARRALHGVVAGALAAATVGSNATLVLGTGVGTVALLGWLVAVRGQAWRPVVRTTAVAALVAIAVSVPVLGWYASSLRNQTTGEVGYEIPLASPLALIGMQVDLRSAPPLGQALVGWGVLTLAGALGYLAWKRHRPGIPATGALICATAANGALIVLVNGFTGYSTHKWLAVVVALIVPFVLARLATLVPAAARRWSTAFLAALAAGSTALAVVAATTVPVVVPAAAFGLADDSRLQLDAVNVRLGDIYQDSLVPLLLPADRVVAAGRTYAQSGAPIGSTFLLPARDAEVWPTTRSEDLAGEYVLAEVDLALGAGTVAFSAEHPATERFLYGRWGELEGSGVWSTGRSTRVVFDVADELRGADLVLTLTGARFADAAQPRELRVVADGDVVAEHTFRSAFATTALEVPVPTELVEAGDGRVALTLETPAPLSPADVGQEDTRTLAYWLASISLRSLDAPEQPPGS</sequence>
<feature type="transmembrane region" description="Helical" evidence="1">
    <location>
        <begin position="45"/>
        <end position="63"/>
    </location>
</feature>
<feature type="transmembrane region" description="Helical" evidence="1">
    <location>
        <begin position="393"/>
        <end position="414"/>
    </location>
</feature>
<feature type="transmembrane region" description="Helical" evidence="1">
    <location>
        <begin position="338"/>
        <end position="357"/>
    </location>
</feature>
<evidence type="ECO:0000313" key="3">
    <source>
        <dbReference type="Proteomes" id="UP000308121"/>
    </source>
</evidence>
<protein>
    <submittedName>
        <fullName evidence="2">Uncharacterized protein</fullName>
    </submittedName>
</protein>
<dbReference type="Proteomes" id="UP000308121">
    <property type="component" value="Unassembled WGS sequence"/>
</dbReference>
<comment type="caution">
    <text evidence="2">The sequence shown here is derived from an EMBL/GenBank/DDBJ whole genome shotgun (WGS) entry which is preliminary data.</text>
</comment>
<feature type="transmembrane region" description="Helical" evidence="1">
    <location>
        <begin position="482"/>
        <end position="506"/>
    </location>
</feature>
<feature type="transmembrane region" description="Helical" evidence="1">
    <location>
        <begin position="308"/>
        <end position="326"/>
    </location>
</feature>
<organism evidence="2 3">
    <name type="scientific">Cellulomonas hominis</name>
    <dbReference type="NCBI Taxonomy" id="156981"/>
    <lineage>
        <taxon>Bacteria</taxon>
        <taxon>Bacillati</taxon>
        <taxon>Actinomycetota</taxon>
        <taxon>Actinomycetes</taxon>
        <taxon>Micrococcales</taxon>
        <taxon>Cellulomonadaceae</taxon>
        <taxon>Cellulomonas</taxon>
    </lineage>
</organism>
<keyword evidence="1" id="KW-0472">Membrane</keyword>
<dbReference type="AlphaFoldDB" id="A0A7Z8NPG4"/>
<keyword evidence="1" id="KW-0812">Transmembrane</keyword>
<reference evidence="2 3" key="1">
    <citation type="submission" date="2019-05" db="EMBL/GenBank/DDBJ databases">
        <title>Genome sequence of Cellulomonas hominis strain CS1.</title>
        <authorList>
            <person name="Belmont J."/>
            <person name="Maclea K.S."/>
        </authorList>
    </citation>
    <scope>NUCLEOTIDE SEQUENCE [LARGE SCALE GENOMIC DNA]</scope>
    <source>
        <strain evidence="2 3">CS1</strain>
    </source>
</reference>
<dbReference type="OrthoDB" id="9866827at2"/>
<feature type="transmembrane region" description="Helical" evidence="1">
    <location>
        <begin position="426"/>
        <end position="446"/>
    </location>
</feature>
<evidence type="ECO:0000313" key="2">
    <source>
        <dbReference type="EMBL" id="TKR23765.1"/>
    </source>
</evidence>
<dbReference type="RefSeq" id="WP_154729457.1">
    <property type="nucleotide sequence ID" value="NZ_SZYE01000062.1"/>
</dbReference>
<feature type="transmembrane region" description="Helical" evidence="1">
    <location>
        <begin position="69"/>
        <end position="89"/>
    </location>
</feature>
<feature type="transmembrane region" description="Helical" evidence="1">
    <location>
        <begin position="116"/>
        <end position="137"/>
    </location>
</feature>
<proteinExistence type="predicted"/>
<feature type="transmembrane region" description="Helical" evidence="1">
    <location>
        <begin position="258"/>
        <end position="277"/>
    </location>
</feature>